<evidence type="ECO:0000313" key="9">
    <source>
        <dbReference type="EMBL" id="MFH5244097.1"/>
    </source>
</evidence>
<dbReference type="PANTHER" id="PTHR32322:SF2">
    <property type="entry name" value="EAMA DOMAIN-CONTAINING PROTEIN"/>
    <property type="match status" value="1"/>
</dbReference>
<keyword evidence="3 6" id="KW-0812">Transmembrane</keyword>
<dbReference type="RefSeq" id="WP_395125475.1">
    <property type="nucleotide sequence ID" value="NZ_JBIMSN010000012.1"/>
</dbReference>
<name>A0ABW7K2C5_9NOCA</name>
<dbReference type="EMBL" id="JBIMSP010000036">
    <property type="protein sequence ID" value="MFH5244097.1"/>
    <property type="molecule type" value="Genomic_DNA"/>
</dbReference>
<accession>A0ABW7K2C5</accession>
<evidence type="ECO:0000256" key="3">
    <source>
        <dbReference type="ARBA" id="ARBA00022692"/>
    </source>
</evidence>
<gene>
    <name evidence="9" type="ORF">ACHIPV_19780</name>
    <name evidence="8" type="ORF">ACHIRB_03015</name>
</gene>
<feature type="domain" description="EamA" evidence="7">
    <location>
        <begin position="157"/>
        <end position="289"/>
    </location>
</feature>
<comment type="caution">
    <text evidence="8">The sequence shown here is derived from an EMBL/GenBank/DDBJ whole genome shotgun (WGS) entry which is preliminary data.</text>
</comment>
<organism evidence="8 11">
    <name type="scientific">Antrihabitans spumae</name>
    <dbReference type="NCBI Taxonomy" id="3373370"/>
    <lineage>
        <taxon>Bacteria</taxon>
        <taxon>Bacillati</taxon>
        <taxon>Actinomycetota</taxon>
        <taxon>Actinomycetes</taxon>
        <taxon>Mycobacteriales</taxon>
        <taxon>Nocardiaceae</taxon>
        <taxon>Antrihabitans</taxon>
    </lineage>
</organism>
<keyword evidence="11" id="KW-1185">Reference proteome</keyword>
<evidence type="ECO:0000256" key="2">
    <source>
        <dbReference type="ARBA" id="ARBA00007362"/>
    </source>
</evidence>
<dbReference type="Proteomes" id="UP001609176">
    <property type="component" value="Unassembled WGS sequence"/>
</dbReference>
<evidence type="ECO:0000313" key="10">
    <source>
        <dbReference type="Proteomes" id="UP001609176"/>
    </source>
</evidence>
<feature type="transmembrane region" description="Helical" evidence="6">
    <location>
        <begin position="184"/>
        <end position="206"/>
    </location>
</feature>
<feature type="transmembrane region" description="Helical" evidence="6">
    <location>
        <begin position="110"/>
        <end position="128"/>
    </location>
</feature>
<feature type="transmembrane region" description="Helical" evidence="6">
    <location>
        <begin position="78"/>
        <end position="104"/>
    </location>
</feature>
<comment type="subcellular location">
    <subcellularLocation>
        <location evidence="1">Membrane</location>
        <topology evidence="1">Multi-pass membrane protein</topology>
    </subcellularLocation>
</comment>
<protein>
    <submittedName>
        <fullName evidence="8">DMT family transporter</fullName>
    </submittedName>
</protein>
<feature type="transmembrane region" description="Helical" evidence="6">
    <location>
        <begin position="46"/>
        <end position="66"/>
    </location>
</feature>
<evidence type="ECO:0000313" key="8">
    <source>
        <dbReference type="EMBL" id="MFH5227565.1"/>
    </source>
</evidence>
<dbReference type="InterPro" id="IPR037185">
    <property type="entry name" value="EmrE-like"/>
</dbReference>
<feature type="transmembrane region" description="Helical" evidence="6">
    <location>
        <begin position="135"/>
        <end position="153"/>
    </location>
</feature>
<dbReference type="PROSITE" id="PS51257">
    <property type="entry name" value="PROKAR_LIPOPROTEIN"/>
    <property type="match status" value="1"/>
</dbReference>
<feature type="transmembrane region" description="Helical" evidence="6">
    <location>
        <begin position="274"/>
        <end position="291"/>
    </location>
</feature>
<evidence type="ECO:0000256" key="5">
    <source>
        <dbReference type="ARBA" id="ARBA00023136"/>
    </source>
</evidence>
<reference evidence="10 11" key="1">
    <citation type="submission" date="2024-10" db="EMBL/GenBank/DDBJ databases">
        <authorList>
            <person name="Riesco R."/>
        </authorList>
    </citation>
    <scope>NUCLEOTIDE SEQUENCE [LARGE SCALE GENOMIC DNA]</scope>
    <source>
        <strain evidence="9 10">NCIMB 15448</strain>
        <strain evidence="8 11">NCIMB 15450</strain>
    </source>
</reference>
<feature type="domain" description="EamA" evidence="7">
    <location>
        <begin position="27"/>
        <end position="149"/>
    </location>
</feature>
<comment type="similarity">
    <text evidence="2">Belongs to the EamA transporter family.</text>
</comment>
<evidence type="ECO:0000259" key="7">
    <source>
        <dbReference type="Pfam" id="PF00892"/>
    </source>
</evidence>
<feature type="transmembrane region" description="Helical" evidence="6">
    <location>
        <begin position="218"/>
        <end position="239"/>
    </location>
</feature>
<dbReference type="EMBL" id="JBIMSN010000012">
    <property type="protein sequence ID" value="MFH5227565.1"/>
    <property type="molecule type" value="Genomic_DNA"/>
</dbReference>
<dbReference type="Pfam" id="PF00892">
    <property type="entry name" value="EamA"/>
    <property type="match status" value="2"/>
</dbReference>
<feature type="transmembrane region" description="Helical" evidence="6">
    <location>
        <begin position="246"/>
        <end position="268"/>
    </location>
</feature>
<dbReference type="SUPFAM" id="SSF103481">
    <property type="entry name" value="Multidrug resistance efflux transporter EmrE"/>
    <property type="match status" value="2"/>
</dbReference>
<dbReference type="InterPro" id="IPR000620">
    <property type="entry name" value="EamA_dom"/>
</dbReference>
<dbReference type="InterPro" id="IPR050638">
    <property type="entry name" value="AA-Vitamin_Transporters"/>
</dbReference>
<evidence type="ECO:0000313" key="11">
    <source>
        <dbReference type="Proteomes" id="UP001609219"/>
    </source>
</evidence>
<proteinExistence type="inferred from homology"/>
<keyword evidence="4 6" id="KW-1133">Transmembrane helix</keyword>
<evidence type="ECO:0000256" key="4">
    <source>
        <dbReference type="ARBA" id="ARBA00022989"/>
    </source>
</evidence>
<sequence>MTGSSLRGRPAALTHHPAPLRMLWITAALGACFLGVRWGLRDAPPLWFAALRALLGGAALAAVAAAQRRPLPRSARTWGRVGVLGLVNVSLAFAAMFAGIAGLATGTAAVLSNAQPLLILLPAWWLYGERVSARATIALVAGFGGLLVVAVPGGGGSGALLSLLSAAAVTAGTLMVRHLGDVDVVVASAAHFLFGGVALAGVAFAVEGVPDIAWTLRFVAVLAFLGLIATAATTLAWFVETQRCPLSALTPWMFLVPVFGLLIGLVVLGERPDVWTVTGVVLVLVSMRVALTKHSVPGAGPGLPACGGLPRPAVAASSTRSLKMKEGGAREQQRHVFKLWWAWMGPPSR</sequence>
<evidence type="ECO:0000256" key="1">
    <source>
        <dbReference type="ARBA" id="ARBA00004141"/>
    </source>
</evidence>
<feature type="transmembrane region" description="Helical" evidence="6">
    <location>
        <begin position="21"/>
        <end position="40"/>
    </location>
</feature>
<evidence type="ECO:0000256" key="6">
    <source>
        <dbReference type="SAM" id="Phobius"/>
    </source>
</evidence>
<dbReference type="PANTHER" id="PTHR32322">
    <property type="entry name" value="INNER MEMBRANE TRANSPORTER"/>
    <property type="match status" value="1"/>
</dbReference>
<keyword evidence="5 6" id="KW-0472">Membrane</keyword>
<dbReference type="Proteomes" id="UP001609219">
    <property type="component" value="Unassembled WGS sequence"/>
</dbReference>